<dbReference type="EMBL" id="CP015588">
    <property type="protein sequence ID" value="APY84501.1"/>
    <property type="molecule type" value="Genomic_DNA"/>
</dbReference>
<reference evidence="2 3" key="1">
    <citation type="submission" date="2016-05" db="EMBL/GenBank/DDBJ databases">
        <authorList>
            <person name="Gu J."/>
        </authorList>
    </citation>
    <scope>NUCLEOTIDE SEQUENCE [LARGE SCALE GENOMIC DNA]</scope>
    <source>
        <strain evidence="2 3">ACCC40021</strain>
    </source>
</reference>
<dbReference type="InterPro" id="IPR006827">
    <property type="entry name" value="Lant_deHydtase_N"/>
</dbReference>
<dbReference type="Proteomes" id="UP000187191">
    <property type="component" value="Chromosome"/>
</dbReference>
<dbReference type="Pfam" id="PF04738">
    <property type="entry name" value="Lant_dehydr_N"/>
    <property type="match status" value="1"/>
</dbReference>
<gene>
    <name evidence="2" type="ORF">A7J05_00735</name>
</gene>
<proteinExistence type="predicted"/>
<evidence type="ECO:0000313" key="2">
    <source>
        <dbReference type="EMBL" id="APY84501.1"/>
    </source>
</evidence>
<organism evidence="2 3">
    <name type="scientific">Streptomyces alfalfae</name>
    <dbReference type="NCBI Taxonomy" id="1642299"/>
    <lineage>
        <taxon>Bacteria</taxon>
        <taxon>Bacillati</taxon>
        <taxon>Actinomycetota</taxon>
        <taxon>Actinomycetes</taxon>
        <taxon>Kitasatosporales</taxon>
        <taxon>Streptomycetaceae</taxon>
        <taxon>Streptomyces</taxon>
    </lineage>
</organism>
<evidence type="ECO:0000313" key="3">
    <source>
        <dbReference type="Proteomes" id="UP000187191"/>
    </source>
</evidence>
<keyword evidence="3" id="KW-1185">Reference proteome</keyword>
<accession>A0ABN4VBA2</accession>
<protein>
    <recommendedName>
        <fullName evidence="1">Lantibiotic dehydratase N-terminal domain-containing protein</fullName>
    </recommendedName>
</protein>
<name>A0ABN4VBA2_9ACTN</name>
<evidence type="ECO:0000259" key="1">
    <source>
        <dbReference type="Pfam" id="PF04738"/>
    </source>
</evidence>
<feature type="domain" description="Lantibiotic dehydratase N-terminal" evidence="1">
    <location>
        <begin position="3"/>
        <end position="80"/>
    </location>
</feature>
<sequence length="84" mass="9172">MRATTAMNQLTGVTECNLAAHPRPDCKVVLPRHVADEASRALDATSRITPYPNGSPAWRDCLTRFLERYSMGTVAPVCELGELA</sequence>